<dbReference type="InterPro" id="IPR036236">
    <property type="entry name" value="Znf_C2H2_sf"/>
</dbReference>
<dbReference type="Pfam" id="PF00096">
    <property type="entry name" value="zf-C2H2"/>
    <property type="match status" value="2"/>
</dbReference>
<keyword evidence="1" id="KW-0479">Metal-binding</keyword>
<dbReference type="SUPFAM" id="SSF57667">
    <property type="entry name" value="beta-beta-alpha zinc fingers"/>
    <property type="match status" value="1"/>
</dbReference>
<dbReference type="Gene3D" id="3.30.160.60">
    <property type="entry name" value="Classic Zinc Finger"/>
    <property type="match status" value="2"/>
</dbReference>
<evidence type="ECO:0000256" key="2">
    <source>
        <dbReference type="ARBA" id="ARBA00022771"/>
    </source>
</evidence>
<dbReference type="GO" id="GO:0000978">
    <property type="term" value="F:RNA polymerase II cis-regulatory region sequence-specific DNA binding"/>
    <property type="evidence" value="ECO:0007669"/>
    <property type="project" value="TreeGrafter"/>
</dbReference>
<dbReference type="GO" id="GO:0000981">
    <property type="term" value="F:DNA-binding transcription factor activity, RNA polymerase II-specific"/>
    <property type="evidence" value="ECO:0007669"/>
    <property type="project" value="TreeGrafter"/>
</dbReference>
<keyword evidence="2 4" id="KW-0863">Zinc-finger</keyword>
<evidence type="ECO:0000259" key="5">
    <source>
        <dbReference type="PROSITE" id="PS50157"/>
    </source>
</evidence>
<evidence type="ECO:0000313" key="6">
    <source>
        <dbReference type="EMBL" id="CAD7573428.1"/>
    </source>
</evidence>
<protein>
    <submittedName>
        <fullName evidence="6">(California timema) hypothetical protein</fullName>
    </submittedName>
</protein>
<sequence>MVPEGVRVSIQIPDIQSPGVQRLGSLQDTQDCQAYQDALPPTFQDLWSPGEKPYQCSWSGCTWKFARSDELTRHFRKHTGQKPFRCHMCQRSFSRSDHLSLHMKRH</sequence>
<accession>A0A7R9J6J8</accession>
<evidence type="ECO:0000256" key="1">
    <source>
        <dbReference type="ARBA" id="ARBA00022723"/>
    </source>
</evidence>
<proteinExistence type="predicted"/>
<dbReference type="EMBL" id="OE181606">
    <property type="protein sequence ID" value="CAD7573428.1"/>
    <property type="molecule type" value="Genomic_DNA"/>
</dbReference>
<dbReference type="InterPro" id="IPR013087">
    <property type="entry name" value="Znf_C2H2_type"/>
</dbReference>
<dbReference type="SMART" id="SM00355">
    <property type="entry name" value="ZnF_C2H2"/>
    <property type="match status" value="2"/>
</dbReference>
<dbReference type="FunFam" id="3.30.160.60:FF:000007">
    <property type="entry name" value="Basic krueppel-like factor 3"/>
    <property type="match status" value="1"/>
</dbReference>
<reference evidence="6" key="1">
    <citation type="submission" date="2020-11" db="EMBL/GenBank/DDBJ databases">
        <authorList>
            <person name="Tran Van P."/>
        </authorList>
    </citation>
    <scope>NUCLEOTIDE SEQUENCE</scope>
</reference>
<dbReference type="PANTHER" id="PTHR23235:SF48">
    <property type="entry name" value="KRUEPPEL-LIKE FACTOR 3"/>
    <property type="match status" value="1"/>
</dbReference>
<dbReference type="PROSITE" id="PS00028">
    <property type="entry name" value="ZINC_FINGER_C2H2_1"/>
    <property type="match status" value="2"/>
</dbReference>
<gene>
    <name evidence="6" type="ORF">TCMB3V08_LOCUS6066</name>
</gene>
<name>A0A7R9J6J8_TIMCA</name>
<evidence type="ECO:0000256" key="3">
    <source>
        <dbReference type="ARBA" id="ARBA00022833"/>
    </source>
</evidence>
<organism evidence="6">
    <name type="scientific">Timema californicum</name>
    <name type="common">California timema</name>
    <name type="synonym">Walking stick</name>
    <dbReference type="NCBI Taxonomy" id="61474"/>
    <lineage>
        <taxon>Eukaryota</taxon>
        <taxon>Metazoa</taxon>
        <taxon>Ecdysozoa</taxon>
        <taxon>Arthropoda</taxon>
        <taxon>Hexapoda</taxon>
        <taxon>Insecta</taxon>
        <taxon>Pterygota</taxon>
        <taxon>Neoptera</taxon>
        <taxon>Polyneoptera</taxon>
        <taxon>Phasmatodea</taxon>
        <taxon>Timematodea</taxon>
        <taxon>Timematoidea</taxon>
        <taxon>Timematidae</taxon>
        <taxon>Timema</taxon>
    </lineage>
</organism>
<evidence type="ECO:0000256" key="4">
    <source>
        <dbReference type="PROSITE-ProRule" id="PRU00042"/>
    </source>
</evidence>
<keyword evidence="3" id="KW-0862">Zinc</keyword>
<dbReference type="PROSITE" id="PS50157">
    <property type="entry name" value="ZINC_FINGER_C2H2_2"/>
    <property type="match status" value="2"/>
</dbReference>
<feature type="domain" description="C2H2-type" evidence="5">
    <location>
        <begin position="54"/>
        <end position="83"/>
    </location>
</feature>
<dbReference type="GO" id="GO:0008270">
    <property type="term" value="F:zinc ion binding"/>
    <property type="evidence" value="ECO:0007669"/>
    <property type="project" value="UniProtKB-KW"/>
</dbReference>
<dbReference type="AlphaFoldDB" id="A0A7R9J6J8"/>
<dbReference type="PANTHER" id="PTHR23235">
    <property type="entry name" value="KRUEPPEL-LIKE TRANSCRIPTION FACTOR"/>
    <property type="match status" value="1"/>
</dbReference>
<feature type="domain" description="C2H2-type" evidence="5">
    <location>
        <begin position="84"/>
        <end position="106"/>
    </location>
</feature>